<dbReference type="Pfam" id="PF20178">
    <property type="entry name" value="ToxA_N"/>
    <property type="match status" value="1"/>
</dbReference>
<keyword evidence="15" id="KW-0175">Coiled coil</keyword>
<dbReference type="Pfam" id="PF14496">
    <property type="entry name" value="NEL"/>
    <property type="match status" value="1"/>
</dbReference>
<keyword evidence="10 14" id="KW-0833">Ubl conjugation pathway</keyword>
<evidence type="ECO:0000256" key="11">
    <source>
        <dbReference type="ARBA" id="ARBA00022843"/>
    </source>
</evidence>
<dbReference type="Gene3D" id="3.80.10.10">
    <property type="entry name" value="Ribonuclease Inhibitor"/>
    <property type="match status" value="1"/>
</dbReference>
<keyword evidence="9" id="KW-0677">Repeat</keyword>
<dbReference type="PROSITE" id="PS52053">
    <property type="entry name" value="NEL"/>
    <property type="match status" value="1"/>
</dbReference>
<dbReference type="RefSeq" id="WP_157193031.1">
    <property type="nucleotide sequence ID" value="NZ_CP046621.1"/>
</dbReference>
<dbReference type="InterPro" id="IPR029487">
    <property type="entry name" value="NEL_dom"/>
</dbReference>
<evidence type="ECO:0000256" key="14">
    <source>
        <dbReference type="PROSITE-ProRule" id="PRU01398"/>
    </source>
</evidence>
<evidence type="ECO:0000256" key="9">
    <source>
        <dbReference type="ARBA" id="ARBA00022737"/>
    </source>
</evidence>
<dbReference type="GO" id="GO:0016567">
    <property type="term" value="P:protein ubiquitination"/>
    <property type="evidence" value="ECO:0007669"/>
    <property type="project" value="InterPro"/>
</dbReference>
<dbReference type="EC" id="2.3.2.27" evidence="5"/>
<dbReference type="Gene3D" id="1.20.58.360">
    <property type="entry name" value="Shigella T3SS effector IpaH defines"/>
    <property type="match status" value="1"/>
</dbReference>
<dbReference type="EMBL" id="CP046621">
    <property type="protein sequence ID" value="QGW78098.1"/>
    <property type="molecule type" value="Genomic_DNA"/>
</dbReference>
<dbReference type="PANTHER" id="PTHR47114">
    <property type="match status" value="1"/>
</dbReference>
<gene>
    <name evidence="17" type="ORF">GPJ81_15825</name>
</gene>
<evidence type="ECO:0000256" key="3">
    <source>
        <dbReference type="ARBA" id="ARBA00004613"/>
    </source>
</evidence>
<protein>
    <recommendedName>
        <fullName evidence="5">RING-type E3 ubiquitin transferase</fullName>
        <ecNumber evidence="5">2.3.2.27</ecNumber>
    </recommendedName>
</protein>
<keyword evidence="18" id="KW-1185">Reference proteome</keyword>
<evidence type="ECO:0000256" key="13">
    <source>
        <dbReference type="ARBA" id="ARBA00023200"/>
    </source>
</evidence>
<dbReference type="GO" id="GO:0005576">
    <property type="term" value="C:extracellular region"/>
    <property type="evidence" value="ECO:0007669"/>
    <property type="project" value="UniProtKB-SubCell"/>
</dbReference>
<feature type="active site" description="Glycyl thioester intermediate" evidence="14">
    <location>
        <position position="1311"/>
    </location>
</feature>
<evidence type="ECO:0000256" key="8">
    <source>
        <dbReference type="ARBA" id="ARBA00022679"/>
    </source>
</evidence>
<comment type="subcellular location">
    <subcellularLocation>
        <location evidence="2">Host cytoplasm</location>
    </subcellularLocation>
    <subcellularLocation>
        <location evidence="3">Secreted</location>
    </subcellularLocation>
</comment>
<keyword evidence="7" id="KW-0433">Leucine-rich repeat</keyword>
<evidence type="ECO:0000313" key="18">
    <source>
        <dbReference type="Proteomes" id="UP000426235"/>
    </source>
</evidence>
<dbReference type="InterPro" id="IPR046673">
    <property type="entry name" value="ToxA_N"/>
</dbReference>
<keyword evidence="12" id="KW-0843">Virulence</keyword>
<evidence type="ECO:0000256" key="4">
    <source>
        <dbReference type="ARBA" id="ARBA00009868"/>
    </source>
</evidence>
<dbReference type="GO" id="GO:0061630">
    <property type="term" value="F:ubiquitin protein ligase activity"/>
    <property type="evidence" value="ECO:0007669"/>
    <property type="project" value="UniProtKB-EC"/>
</dbReference>
<dbReference type="InterPro" id="IPR051071">
    <property type="entry name" value="LRR-bact_E3_ubiq_ligases"/>
</dbReference>
<reference evidence="17" key="1">
    <citation type="submission" date="2019-12" db="EMBL/GenBank/DDBJ databases">
        <title>Hybrid Genome Assemblies of two High G+C Isolates from Undergraduate Microbiology Courses.</title>
        <authorList>
            <person name="Ne Ville C.J."/>
            <person name="Enright D."/>
            <person name="Hernandez I."/>
            <person name="Dodsworth J."/>
            <person name="Orwin P.M."/>
        </authorList>
    </citation>
    <scope>NUCLEOTIDE SEQUENCE [LARGE SCALE GENOMIC DNA]</scope>
    <source>
        <strain evidence="17">Neo</strain>
    </source>
</reference>
<keyword evidence="8 14" id="KW-0808">Transferase</keyword>
<dbReference type="GO" id="GO:0030430">
    <property type="term" value="C:host cell cytoplasm"/>
    <property type="evidence" value="ECO:0007669"/>
    <property type="project" value="UniProtKB-SubCell"/>
</dbReference>
<evidence type="ECO:0000313" key="17">
    <source>
        <dbReference type="EMBL" id="QGW78098.1"/>
    </source>
</evidence>
<dbReference type="SUPFAM" id="SSF52058">
    <property type="entry name" value="L domain-like"/>
    <property type="match status" value="1"/>
</dbReference>
<keyword evidence="13 14" id="KW-1035">Host cytoplasm</keyword>
<keyword evidence="6 14" id="KW-0964">Secreted</keyword>
<evidence type="ECO:0000256" key="7">
    <source>
        <dbReference type="ARBA" id="ARBA00022614"/>
    </source>
</evidence>
<evidence type="ECO:0000259" key="16">
    <source>
        <dbReference type="PROSITE" id="PS52053"/>
    </source>
</evidence>
<evidence type="ECO:0000256" key="12">
    <source>
        <dbReference type="ARBA" id="ARBA00023026"/>
    </source>
</evidence>
<evidence type="ECO:0000256" key="6">
    <source>
        <dbReference type="ARBA" id="ARBA00022525"/>
    </source>
</evidence>
<feature type="domain" description="NEL" evidence="16">
    <location>
        <begin position="1221"/>
        <end position="1511"/>
    </location>
</feature>
<accession>A0A6I6HAZ7</accession>
<evidence type="ECO:0000256" key="15">
    <source>
        <dbReference type="SAM" id="Coils"/>
    </source>
</evidence>
<comment type="PTM">
    <text evidence="14">Ubiquitinated in the presence of host E1 ubiquitin-activating enzyme, E2 ubiquitin-conjugating enzyme and ubiquitin.</text>
</comment>
<dbReference type="InterPro" id="IPR032675">
    <property type="entry name" value="LRR_dom_sf"/>
</dbReference>
<evidence type="ECO:0000256" key="2">
    <source>
        <dbReference type="ARBA" id="ARBA00004192"/>
    </source>
</evidence>
<proteinExistence type="inferred from homology"/>
<dbReference type="Proteomes" id="UP000426235">
    <property type="component" value="Chromosome"/>
</dbReference>
<keyword evidence="11 14" id="KW-0832">Ubl conjugation</keyword>
<evidence type="ECO:0000256" key="10">
    <source>
        <dbReference type="ARBA" id="ARBA00022786"/>
    </source>
</evidence>
<evidence type="ECO:0000256" key="5">
    <source>
        <dbReference type="ARBA" id="ARBA00012483"/>
    </source>
</evidence>
<feature type="coiled-coil region" evidence="15">
    <location>
        <begin position="952"/>
        <end position="979"/>
    </location>
</feature>
<organism evidence="17 18">
    <name type="scientific">Pseudomonas alkylphenolica</name>
    <dbReference type="NCBI Taxonomy" id="237609"/>
    <lineage>
        <taxon>Bacteria</taxon>
        <taxon>Pseudomonadati</taxon>
        <taxon>Pseudomonadota</taxon>
        <taxon>Gammaproteobacteria</taxon>
        <taxon>Pseudomonadales</taxon>
        <taxon>Pseudomonadaceae</taxon>
        <taxon>Pseudomonas</taxon>
    </lineage>
</organism>
<dbReference type="PANTHER" id="PTHR47114:SF2">
    <property type="entry name" value="OLIGODENDROCYTE-MYELIN GLYCOPROTEIN"/>
    <property type="match status" value="1"/>
</dbReference>
<evidence type="ECO:0000256" key="1">
    <source>
        <dbReference type="ARBA" id="ARBA00000900"/>
    </source>
</evidence>
<comment type="catalytic activity">
    <reaction evidence="1">
        <text>S-ubiquitinyl-[E2 ubiquitin-conjugating enzyme]-L-cysteine + [acceptor protein]-L-lysine = [E2 ubiquitin-conjugating enzyme]-L-cysteine + N(6)-ubiquitinyl-[acceptor protein]-L-lysine.</text>
        <dbReference type="EC" id="2.3.2.27"/>
    </reaction>
</comment>
<comment type="similarity">
    <text evidence="4 14">Belongs to the LRR-containing bacterial E3 ligase family.</text>
</comment>
<sequence>METSHSQDIAAADTLATEQTYQDSIIGKRLPDWLRKASAEQLSALGDAMRHSLVVRQRLSKALARIQSIDNFAINALEKALKERFADDYNVRRWKFISGHREPVINQQPVGAHLTEVVYEETPLLEAALRNFTAAESVAGGQPKGNRLNNAQAGNIRPPSAIEFARLCRDTDVGGQYQRHLDSVLQPQAGSGSADNVAQLLDNSHRYTMLTDAYEARLKGVLTESELQLVVGLCDVGRLGRLDGDPVVAMQLNLLGCAMEQIVVLNVFDEGVLSTTTKRVLVHIPGDPNGAWTVCKSLRYLANELGRRLRSSQYQRFFSRFVRRRDSQRFFSVVIPAYADLAIWANINLKEHVLAYRRPLFEKLAEARIRQIKDDAAMIAVPVADLDREVQRAHDQRLAAEGWALLGLAGFFVPAIGAALLAVNAWQLLGEVYHGIDAWHEGDTSEAFDHLLNVAIDLAVIAATAVGVSVVSRVWQRSSVVDALVPAHLEDGSTKLWSQDLTLFRSAQPVPQATRDSLGVHRLAEQSWIEMDGRYYAVVERASAGQWQLRPQDGHGPLLRHNGAGAWRLWCDQPAEWDDTQLMFRRLGGAFGELDAEQIDLVLSIHGLGNDDLRALHVYAQAPSPELQDSVTRIRLDQRIRNLVRRLRSGESVEDITVLHHAQGLPGAAGLSDQNLAELAWNERRQLFQRLYDSLQDSDGPGVVALRRVFPSLHSSAANVLVGRASTADRQRLLDTGRVALHLAEAARASVQQIRVARAYEAFVIDTSQNADVARVALGMLEHLPGTAGVQWRLIEGHAAGPQLLVTGEAPTTFSLIHLNGTFQLLDGNGSSIGDAGELFEVMAMAYDEPQREAMGIADPFAHNVRVLLGRQAVRRREQVVSLLSARGRTGWFHPPQRLADGRIGYPLSGRGSAGSARRGRPQSLFAMVRALYPSFTDAQVIAWINDMQHAGIRIETELARLSQELEQLNSTLHHWASQPDNAGVRDDRHYFRESLVNCWQRTASLGPSTSEHLVNYRFTLYGAEIGALPELPAQISFSHVFELALLGMGLREIPDGFMRAFTQLRILEFPGNRLNRVPQQLAQLEHLRELDLFNNQIVLDEAQGAILANCEALEYLNLSYNPLGRSFSLRRLIRLRRLHLRQTGINRLPYAILDCPDLLLADLRENQITELSEHFYHSPPWLRRIILLADNPLTAQEALRFQASLSDTGAVAHHAVAAEGSVTIRQRWLDATNSLTRDEWSARWEDLENQPGSIDFFDMLRRLLETADFQQNGQALANRVFTMIRAMNDHASLREALLSHITRDLPDLSCQDSVALCFSNLELRMLVWRAESSADNPQAALLYLGRQLWRLDEVDRIALEDIQARRASGSNPDQIEVALAYRLALRDALDLPAQPSDMLFGEVAGLDAQRIARTLARVEAAETPEQLAQSLVAREFWQEHLLRTHRTRFDTIDAPFHDRLAVLMDAETVPEGERVAQMNRIRDARLAAQRALMLELTLTLLRGTSGHSIP</sequence>
<name>A0A6I6HAZ7_9PSED</name>